<sequence>MAILELSGASLYYEKKGHGPLLLLIPGANGDGDIFGPVSEHLSTHFTVVTYDRRGFSRSLLRGAQDYQNRLKTDADDAKSLIEHLADQPATIFGNSSGAIVALTVLSLYPSIVRAVISHEAPAIRLFPDGGAEWRSFFQHCYDTYRREGVAPAMELFASRLAEGAEAAAMRQAMDPANGGHVPSNTMYWFERELLDYTEVELDLEELMKQSSKLVLAYGVEIRPRSLYRPNVEVLADRLNLDVLELPGGHVGYVFYPEEFAQALAKKLKQYM</sequence>
<reference evidence="2" key="1">
    <citation type="submission" date="2023-06" db="EMBL/GenBank/DDBJ databases">
        <title>Genome-scale phylogeny and comparative genomics of the fungal order Sordariales.</title>
        <authorList>
            <consortium name="Lawrence Berkeley National Laboratory"/>
            <person name="Hensen N."/>
            <person name="Bonometti L."/>
            <person name="Westerberg I."/>
            <person name="Brannstrom I.O."/>
            <person name="Guillou S."/>
            <person name="Cros-Aarteil S."/>
            <person name="Calhoun S."/>
            <person name="Haridas S."/>
            <person name="Kuo A."/>
            <person name="Mondo S."/>
            <person name="Pangilinan J."/>
            <person name="Riley R."/>
            <person name="Labutti K."/>
            <person name="Andreopoulos B."/>
            <person name="Lipzen A."/>
            <person name="Chen C."/>
            <person name="Yanf M."/>
            <person name="Daum C."/>
            <person name="Ng V."/>
            <person name="Clum A."/>
            <person name="Steindorff A."/>
            <person name="Ohm R."/>
            <person name="Martin F."/>
            <person name="Silar P."/>
            <person name="Natvig D."/>
            <person name="Lalanne C."/>
            <person name="Gautier V."/>
            <person name="Ament-Velasquez S.L."/>
            <person name="Kruys A."/>
            <person name="Hutchinson M.I."/>
            <person name="Powell A.J."/>
            <person name="Barry K."/>
            <person name="Miller A.N."/>
            <person name="Grigoriev I.V."/>
            <person name="Debuchy R."/>
            <person name="Gladieux P."/>
            <person name="Thoren M.H."/>
            <person name="Johannesson H."/>
        </authorList>
    </citation>
    <scope>NUCLEOTIDE SEQUENCE</scope>
    <source>
        <strain evidence="2">PSN4</strain>
    </source>
</reference>
<dbReference type="Pfam" id="PF00561">
    <property type="entry name" value="Abhydrolase_1"/>
    <property type="match status" value="1"/>
</dbReference>
<dbReference type="EMBL" id="MU839831">
    <property type="protein sequence ID" value="KAK1756731.1"/>
    <property type="molecule type" value="Genomic_DNA"/>
</dbReference>
<dbReference type="PANTHER" id="PTHR46331">
    <property type="entry name" value="VALACYCLOVIR HYDROLASE"/>
    <property type="match status" value="1"/>
</dbReference>
<dbReference type="InterPro" id="IPR029058">
    <property type="entry name" value="AB_hydrolase_fold"/>
</dbReference>
<comment type="caution">
    <text evidence="2">The sequence shown here is derived from an EMBL/GenBank/DDBJ whole genome shotgun (WGS) entry which is preliminary data.</text>
</comment>
<evidence type="ECO:0000313" key="3">
    <source>
        <dbReference type="Proteomes" id="UP001239445"/>
    </source>
</evidence>
<dbReference type="SUPFAM" id="SSF53474">
    <property type="entry name" value="alpha/beta-Hydrolases"/>
    <property type="match status" value="1"/>
</dbReference>
<dbReference type="PANTHER" id="PTHR46331:SF2">
    <property type="entry name" value="VALACYCLOVIR HYDROLASE"/>
    <property type="match status" value="1"/>
</dbReference>
<keyword evidence="2" id="KW-0378">Hydrolase</keyword>
<evidence type="ECO:0000259" key="1">
    <source>
        <dbReference type="Pfam" id="PF00561"/>
    </source>
</evidence>
<protein>
    <submittedName>
        <fullName evidence="2">Alpha/Beta hydrolase protein</fullName>
    </submittedName>
</protein>
<dbReference type="Gene3D" id="3.40.50.1820">
    <property type="entry name" value="alpha/beta hydrolase"/>
    <property type="match status" value="1"/>
</dbReference>
<dbReference type="AlphaFoldDB" id="A0AAJ0F6D5"/>
<evidence type="ECO:0000313" key="2">
    <source>
        <dbReference type="EMBL" id="KAK1756731.1"/>
    </source>
</evidence>
<organism evidence="2 3">
    <name type="scientific">Echria macrotheca</name>
    <dbReference type="NCBI Taxonomy" id="438768"/>
    <lineage>
        <taxon>Eukaryota</taxon>
        <taxon>Fungi</taxon>
        <taxon>Dikarya</taxon>
        <taxon>Ascomycota</taxon>
        <taxon>Pezizomycotina</taxon>
        <taxon>Sordariomycetes</taxon>
        <taxon>Sordariomycetidae</taxon>
        <taxon>Sordariales</taxon>
        <taxon>Schizotheciaceae</taxon>
        <taxon>Echria</taxon>
    </lineage>
</organism>
<gene>
    <name evidence="2" type="ORF">QBC47DRAFT_377522</name>
</gene>
<name>A0AAJ0F6D5_9PEZI</name>
<keyword evidence="3" id="KW-1185">Reference proteome</keyword>
<accession>A0AAJ0F6D5</accession>
<dbReference type="InterPro" id="IPR000073">
    <property type="entry name" value="AB_hydrolase_1"/>
</dbReference>
<dbReference type="Proteomes" id="UP001239445">
    <property type="component" value="Unassembled WGS sequence"/>
</dbReference>
<dbReference type="GO" id="GO:0017171">
    <property type="term" value="F:serine hydrolase activity"/>
    <property type="evidence" value="ECO:0007669"/>
    <property type="project" value="TreeGrafter"/>
</dbReference>
<proteinExistence type="predicted"/>
<feature type="domain" description="AB hydrolase-1" evidence="1">
    <location>
        <begin position="20"/>
        <end position="136"/>
    </location>
</feature>